<keyword evidence="4" id="KW-0677">Repeat</keyword>
<evidence type="ECO:0000259" key="7">
    <source>
        <dbReference type="PROSITE" id="PS50222"/>
    </source>
</evidence>
<dbReference type="PANTHER" id="PTHR23055">
    <property type="entry name" value="CALCIUM BINDING PROTEINS"/>
    <property type="match status" value="1"/>
</dbReference>
<dbReference type="Gene3D" id="1.10.238.10">
    <property type="entry name" value="EF-hand"/>
    <property type="match status" value="1"/>
</dbReference>
<dbReference type="GO" id="GO:0005509">
    <property type="term" value="F:calcium ion binding"/>
    <property type="evidence" value="ECO:0007669"/>
    <property type="project" value="InterPro"/>
</dbReference>
<comment type="similarity">
    <text evidence="1">Belongs to the recoverin family.</text>
</comment>
<evidence type="ECO:0000256" key="6">
    <source>
        <dbReference type="ARBA" id="ARBA00023288"/>
    </source>
</evidence>
<dbReference type="InterPro" id="IPR002048">
    <property type="entry name" value="EF_hand_dom"/>
</dbReference>
<accession>A0A1V9YIH2</accession>
<protein>
    <recommendedName>
        <fullName evidence="7">EF-hand domain-containing protein</fullName>
    </recommendedName>
</protein>
<dbReference type="SMART" id="SM00054">
    <property type="entry name" value="EFh"/>
    <property type="match status" value="2"/>
</dbReference>
<evidence type="ECO:0000256" key="4">
    <source>
        <dbReference type="ARBA" id="ARBA00022737"/>
    </source>
</evidence>
<evidence type="ECO:0000313" key="9">
    <source>
        <dbReference type="Proteomes" id="UP000243579"/>
    </source>
</evidence>
<keyword evidence="3" id="KW-0479">Metal-binding</keyword>
<name>A0A1V9YIH2_ACHHY</name>
<dbReference type="PANTHER" id="PTHR23055:SF178">
    <property type="entry name" value="NEUROCALCIN HOMOLOG"/>
    <property type="match status" value="1"/>
</dbReference>
<evidence type="ECO:0000256" key="3">
    <source>
        <dbReference type="ARBA" id="ARBA00022723"/>
    </source>
</evidence>
<feature type="domain" description="EF-hand" evidence="7">
    <location>
        <begin position="154"/>
        <end position="189"/>
    </location>
</feature>
<reference evidence="8 9" key="1">
    <citation type="journal article" date="2014" name="Genome Biol. Evol.">
        <title>The secreted proteins of Achlya hypogyna and Thraustotheca clavata identify the ancestral oomycete secretome and reveal gene acquisitions by horizontal gene transfer.</title>
        <authorList>
            <person name="Misner I."/>
            <person name="Blouin N."/>
            <person name="Leonard G."/>
            <person name="Richards T.A."/>
            <person name="Lane C.E."/>
        </authorList>
    </citation>
    <scope>NUCLEOTIDE SEQUENCE [LARGE SCALE GENOMIC DNA]</scope>
    <source>
        <strain evidence="8 9">ATCC 48635</strain>
    </source>
</reference>
<proteinExistence type="inferred from homology"/>
<dbReference type="InterPro" id="IPR028846">
    <property type="entry name" value="Recoverin"/>
</dbReference>
<evidence type="ECO:0000256" key="5">
    <source>
        <dbReference type="ARBA" id="ARBA00022837"/>
    </source>
</evidence>
<dbReference type="AlphaFoldDB" id="A0A1V9YIH2"/>
<organism evidence="8 9">
    <name type="scientific">Achlya hypogyna</name>
    <name type="common">Oomycete</name>
    <name type="synonym">Protoachlya hypogyna</name>
    <dbReference type="NCBI Taxonomy" id="1202772"/>
    <lineage>
        <taxon>Eukaryota</taxon>
        <taxon>Sar</taxon>
        <taxon>Stramenopiles</taxon>
        <taxon>Oomycota</taxon>
        <taxon>Saprolegniomycetes</taxon>
        <taxon>Saprolegniales</taxon>
        <taxon>Achlyaceae</taxon>
        <taxon>Achlya</taxon>
    </lineage>
</organism>
<sequence length="189" mass="20729">MTDVDSYCFSIEEARVLTGMDLFSTEELFAVFSGEEKLTRDAYNAGFRTVVKKKYDAPPAEATRIKVIIDRLFDVLAAEPDAVEFLPLACGLSVFSKDPQDVKVQAAFKLYDTNGDGVISLEEMTNYFTCVFAVVFALDPSRQAAMGGIPSTDLAVMTATQAFADADKDGNGELSYDEFKEWFAESPCA</sequence>
<keyword evidence="6" id="KW-0449">Lipoprotein</keyword>
<dbReference type="OrthoDB" id="191686at2759"/>
<dbReference type="PROSITE" id="PS00018">
    <property type="entry name" value="EF_HAND_1"/>
    <property type="match status" value="2"/>
</dbReference>
<keyword evidence="5" id="KW-0106">Calcium</keyword>
<keyword evidence="9" id="KW-1185">Reference proteome</keyword>
<evidence type="ECO:0000256" key="1">
    <source>
        <dbReference type="ARBA" id="ARBA00006049"/>
    </source>
</evidence>
<dbReference type="InterPro" id="IPR011992">
    <property type="entry name" value="EF-hand-dom_pair"/>
</dbReference>
<comment type="caution">
    <text evidence="8">The sequence shown here is derived from an EMBL/GenBank/DDBJ whole genome shotgun (WGS) entry which is preliminary data.</text>
</comment>
<feature type="domain" description="EF-hand" evidence="7">
    <location>
        <begin position="99"/>
        <end position="134"/>
    </location>
</feature>
<keyword evidence="2" id="KW-0519">Myristate</keyword>
<evidence type="ECO:0000256" key="2">
    <source>
        <dbReference type="ARBA" id="ARBA00022707"/>
    </source>
</evidence>
<dbReference type="SUPFAM" id="SSF47473">
    <property type="entry name" value="EF-hand"/>
    <property type="match status" value="1"/>
</dbReference>
<dbReference type="PROSITE" id="PS50222">
    <property type="entry name" value="EF_HAND_2"/>
    <property type="match status" value="2"/>
</dbReference>
<dbReference type="EMBL" id="JNBR01001665">
    <property type="protein sequence ID" value="OQR85508.1"/>
    <property type="molecule type" value="Genomic_DNA"/>
</dbReference>
<dbReference type="STRING" id="1202772.A0A1V9YIH2"/>
<gene>
    <name evidence="8" type="ORF">ACHHYP_11745</name>
</gene>
<dbReference type="InterPro" id="IPR018247">
    <property type="entry name" value="EF_Hand_1_Ca_BS"/>
</dbReference>
<dbReference type="CDD" id="cd00051">
    <property type="entry name" value="EFh"/>
    <property type="match status" value="1"/>
</dbReference>
<evidence type="ECO:0000313" key="8">
    <source>
        <dbReference type="EMBL" id="OQR85508.1"/>
    </source>
</evidence>
<dbReference type="Pfam" id="PF13499">
    <property type="entry name" value="EF-hand_7"/>
    <property type="match status" value="1"/>
</dbReference>
<dbReference type="Proteomes" id="UP000243579">
    <property type="component" value="Unassembled WGS sequence"/>
</dbReference>